<keyword evidence="3" id="KW-1185">Reference proteome</keyword>
<name>A0A5D0I6I8_9FLAO</name>
<dbReference type="InterPro" id="IPR025474">
    <property type="entry name" value="DUF4325"/>
</dbReference>
<evidence type="ECO:0000313" key="3">
    <source>
        <dbReference type="Proteomes" id="UP000323930"/>
    </source>
</evidence>
<reference evidence="2 3" key="1">
    <citation type="submission" date="2019-08" db="EMBL/GenBank/DDBJ databases">
        <title>Seonamhaeicola sediminis sp. nov., isolated from marine sediment.</title>
        <authorList>
            <person name="Cao W.R."/>
        </authorList>
    </citation>
    <scope>NUCLEOTIDE SEQUENCE [LARGE SCALE GENOMIC DNA]</scope>
    <source>
        <strain evidence="2 3">B011</strain>
    </source>
</reference>
<dbReference type="Pfam" id="PF14213">
    <property type="entry name" value="DUF4325"/>
    <property type="match status" value="1"/>
</dbReference>
<dbReference type="EMBL" id="VSDQ01000577">
    <property type="protein sequence ID" value="TYA78539.1"/>
    <property type="molecule type" value="Genomic_DNA"/>
</dbReference>
<feature type="domain" description="DUF4325" evidence="1">
    <location>
        <begin position="38"/>
        <end position="92"/>
    </location>
</feature>
<sequence>MENLIYIKEFSEYPGLRHCSISDDSGEEYYHSILNTTFKDCYEKGLKLVVNLDFTAGYAPSFLDEAFGNLIYDFGVDTVQKFLEIVSEQEPDLKEMILTETFAQWEERRKNDDEPKKTKEHQNWFRLKDGELITKSN</sequence>
<proteinExistence type="predicted"/>
<evidence type="ECO:0000259" key="1">
    <source>
        <dbReference type="Pfam" id="PF14213"/>
    </source>
</evidence>
<evidence type="ECO:0000313" key="2">
    <source>
        <dbReference type="EMBL" id="TYA78539.1"/>
    </source>
</evidence>
<protein>
    <submittedName>
        <fullName evidence="2">DUF4325 domain-containing protein</fullName>
    </submittedName>
</protein>
<gene>
    <name evidence="2" type="ORF">FUA24_09290</name>
</gene>
<dbReference type="RefSeq" id="WP_148541636.1">
    <property type="nucleotide sequence ID" value="NZ_VSDQ01000577.1"/>
</dbReference>
<organism evidence="2 3">
    <name type="scientific">Seonamhaeicola marinus</name>
    <dbReference type="NCBI Taxonomy" id="1912246"/>
    <lineage>
        <taxon>Bacteria</taxon>
        <taxon>Pseudomonadati</taxon>
        <taxon>Bacteroidota</taxon>
        <taxon>Flavobacteriia</taxon>
        <taxon>Flavobacteriales</taxon>
        <taxon>Flavobacteriaceae</taxon>
    </lineage>
</organism>
<dbReference type="OrthoDB" id="1551124at2"/>
<comment type="caution">
    <text evidence="2">The sequence shown here is derived from an EMBL/GenBank/DDBJ whole genome shotgun (WGS) entry which is preliminary data.</text>
</comment>
<dbReference type="Proteomes" id="UP000323930">
    <property type="component" value="Unassembled WGS sequence"/>
</dbReference>
<accession>A0A5D0I6I8</accession>
<dbReference type="AlphaFoldDB" id="A0A5D0I6I8"/>